<dbReference type="InterPro" id="IPR025554">
    <property type="entry name" value="DUF4140"/>
</dbReference>
<dbReference type="PANTHER" id="PTHR31005">
    <property type="entry name" value="DUF4139 DOMAIN-CONTAINING PROTEIN"/>
    <property type="match status" value="1"/>
</dbReference>
<accession>A0AAV7JPI3</accession>
<dbReference type="Pfam" id="PF13600">
    <property type="entry name" value="DUF4140"/>
    <property type="match status" value="1"/>
</dbReference>
<dbReference type="InterPro" id="IPR011935">
    <property type="entry name" value="CHP02231"/>
</dbReference>
<evidence type="ECO:0000259" key="2">
    <source>
        <dbReference type="Pfam" id="PF13600"/>
    </source>
</evidence>
<organism evidence="3 4">
    <name type="scientific">Oopsacas minuta</name>
    <dbReference type="NCBI Taxonomy" id="111878"/>
    <lineage>
        <taxon>Eukaryota</taxon>
        <taxon>Metazoa</taxon>
        <taxon>Porifera</taxon>
        <taxon>Hexactinellida</taxon>
        <taxon>Hexasterophora</taxon>
        <taxon>Lyssacinosida</taxon>
        <taxon>Leucopsacidae</taxon>
        <taxon>Oopsacas</taxon>
    </lineage>
</organism>
<evidence type="ECO:0000313" key="4">
    <source>
        <dbReference type="Proteomes" id="UP001165289"/>
    </source>
</evidence>
<dbReference type="Pfam" id="PF13598">
    <property type="entry name" value="DUF4139"/>
    <property type="match status" value="1"/>
</dbReference>
<feature type="domain" description="DUF4139" evidence="1">
    <location>
        <begin position="280"/>
        <end position="614"/>
    </location>
</feature>
<sequence length="619" mass="69311">MATLSDVLKEISVDTLTDKKNKERITAATEGREKSKRVKLSECTFSRVVVYQDQAEVRRDLSCCLAEGENTVTVVGFPEVIDPDSVRVELKGGKQKTDVTEGVVQITDVVYNSQYRVEFEEEMTETGGGEIDKVSLSVSMSESDQLKREKVMIERKISVLKRLLNLLSKMNAVLLDEKVRSSEEAMTRVKQASTRDHLSCVVEFVEYSCSRRDELDKRVSSLREQLNSVVTKLETIALNEARSGGRVGEGDREKGVGHEYVRAVEIVFESDRERSVEVLVSYMVTNASWSSLYHLRVSTEDSSVQVQYFGQVKQWTGEDWSNTYLSLSTATPSKGGNPPELQPYHISRYYPPVLRGMKTDYIPTMFDPTIDDELEGSKQIEFCSALPKAPPMQAVEVSTSQVQTGMFIQTFNVQRPASIPSDSTEHKVSVTVINLESTFENVCLPEMNTNVYLLAKATNTSEYPLISGPTSVFMDNNFICKSKLDSVSPGEEISCSLGIDPLVRVSYKTGDSFQSHQSGWISKGTLSEEYNKVTSVKNTKKKLVSVKIVESVPVSQDDRVKVHLIEPVCDKVGVKVGVSGGSVIMNEKNHLEWHMQVEPTSQRKFLLSYVVEYPVPNYY</sequence>
<comment type="caution">
    <text evidence="3">The sequence shown here is derived from an EMBL/GenBank/DDBJ whole genome shotgun (WGS) entry which is preliminary data.</text>
</comment>
<keyword evidence="4" id="KW-1185">Reference proteome</keyword>
<gene>
    <name evidence="3" type="ORF">LOD99_7653</name>
</gene>
<dbReference type="AlphaFoldDB" id="A0AAV7JPI3"/>
<reference evidence="3 4" key="1">
    <citation type="journal article" date="2023" name="BMC Biol.">
        <title>The compact genome of the sponge Oopsacas minuta (Hexactinellida) is lacking key metazoan core genes.</title>
        <authorList>
            <person name="Santini S."/>
            <person name="Schenkelaars Q."/>
            <person name="Jourda C."/>
            <person name="Duchesne M."/>
            <person name="Belahbib H."/>
            <person name="Rocher C."/>
            <person name="Selva M."/>
            <person name="Riesgo A."/>
            <person name="Vervoort M."/>
            <person name="Leys S.P."/>
            <person name="Kodjabachian L."/>
            <person name="Le Bivic A."/>
            <person name="Borchiellini C."/>
            <person name="Claverie J.M."/>
            <person name="Renard E."/>
        </authorList>
    </citation>
    <scope>NUCLEOTIDE SEQUENCE [LARGE SCALE GENOMIC DNA]</scope>
    <source>
        <strain evidence="3">SPO-2</strain>
    </source>
</reference>
<evidence type="ECO:0000313" key="3">
    <source>
        <dbReference type="EMBL" id="KAI6650603.1"/>
    </source>
</evidence>
<feature type="domain" description="DUF4140" evidence="2">
    <location>
        <begin position="48"/>
        <end position="164"/>
    </location>
</feature>
<dbReference type="EMBL" id="JAKMXF010000310">
    <property type="protein sequence ID" value="KAI6650603.1"/>
    <property type="molecule type" value="Genomic_DNA"/>
</dbReference>
<dbReference type="NCBIfam" id="TIGR02231">
    <property type="entry name" value="mucoidy inhibitor MuiA family protein"/>
    <property type="match status" value="1"/>
</dbReference>
<dbReference type="InterPro" id="IPR037291">
    <property type="entry name" value="DUF4139"/>
</dbReference>
<dbReference type="Proteomes" id="UP001165289">
    <property type="component" value="Unassembled WGS sequence"/>
</dbReference>
<proteinExistence type="predicted"/>
<name>A0AAV7JPI3_9METZ</name>
<evidence type="ECO:0000259" key="1">
    <source>
        <dbReference type="Pfam" id="PF13598"/>
    </source>
</evidence>
<protein>
    <submittedName>
        <fullName evidence="3">Protein F37C4.5-like</fullName>
    </submittedName>
</protein>
<dbReference type="PANTHER" id="PTHR31005:SF8">
    <property type="entry name" value="DUF4139 DOMAIN-CONTAINING PROTEIN"/>
    <property type="match status" value="1"/>
</dbReference>